<keyword evidence="1" id="KW-1133">Transmembrane helix</keyword>
<gene>
    <name evidence="3" type="ORF">ACFFN0_09045</name>
</gene>
<name>A0ABV5V301_9MICO</name>
<dbReference type="Proteomes" id="UP001589613">
    <property type="component" value="Unassembled WGS sequence"/>
</dbReference>
<comment type="caution">
    <text evidence="3">The sequence shown here is derived from an EMBL/GenBank/DDBJ whole genome shotgun (WGS) entry which is preliminary data.</text>
</comment>
<evidence type="ECO:0000313" key="3">
    <source>
        <dbReference type="EMBL" id="MFB9732188.1"/>
    </source>
</evidence>
<organism evidence="3 4">
    <name type="scientific">Ornithinimicrobium kibberense</name>
    <dbReference type="NCBI Taxonomy" id="282060"/>
    <lineage>
        <taxon>Bacteria</taxon>
        <taxon>Bacillati</taxon>
        <taxon>Actinomycetota</taxon>
        <taxon>Actinomycetes</taxon>
        <taxon>Micrococcales</taxon>
        <taxon>Ornithinimicrobiaceae</taxon>
        <taxon>Ornithinimicrobium</taxon>
    </lineage>
</organism>
<proteinExistence type="predicted"/>
<feature type="domain" description="TadE-like" evidence="2">
    <location>
        <begin position="8"/>
        <end position="50"/>
    </location>
</feature>
<keyword evidence="1" id="KW-0812">Transmembrane</keyword>
<evidence type="ECO:0000259" key="2">
    <source>
        <dbReference type="Pfam" id="PF07811"/>
    </source>
</evidence>
<keyword evidence="4" id="KW-1185">Reference proteome</keyword>
<feature type="transmembrane region" description="Helical" evidence="1">
    <location>
        <begin position="14"/>
        <end position="36"/>
    </location>
</feature>
<sequence length="125" mass="12965">MRAQGDRGAAVVEFALIFLLLFSMFIAVLEGGRLFFLQASLGSAARDAARVLAIGGDQAEALARANDAFPFGSVAWDSANSAACPPPPAPDQSATASLTYSTGMITGFWPTTFTLRGTGAMRCNG</sequence>
<dbReference type="InterPro" id="IPR012495">
    <property type="entry name" value="TadE-like_dom"/>
</dbReference>
<dbReference type="Pfam" id="PF07811">
    <property type="entry name" value="TadE"/>
    <property type="match status" value="1"/>
</dbReference>
<evidence type="ECO:0000313" key="4">
    <source>
        <dbReference type="Proteomes" id="UP001589613"/>
    </source>
</evidence>
<reference evidence="3 4" key="1">
    <citation type="submission" date="2024-09" db="EMBL/GenBank/DDBJ databases">
        <authorList>
            <person name="Sun Q."/>
            <person name="Mori K."/>
        </authorList>
    </citation>
    <scope>NUCLEOTIDE SEQUENCE [LARGE SCALE GENOMIC DNA]</scope>
    <source>
        <strain evidence="3 4">JCM 12763</strain>
    </source>
</reference>
<dbReference type="RefSeq" id="WP_141338270.1">
    <property type="nucleotide sequence ID" value="NZ_JBHMAX010000017.1"/>
</dbReference>
<accession>A0ABV5V301</accession>
<keyword evidence="1" id="KW-0472">Membrane</keyword>
<evidence type="ECO:0000256" key="1">
    <source>
        <dbReference type="SAM" id="Phobius"/>
    </source>
</evidence>
<protein>
    <submittedName>
        <fullName evidence="3">TadE/TadG family type IV pilus assembly protein</fullName>
    </submittedName>
</protein>
<dbReference type="EMBL" id="JBHMAX010000017">
    <property type="protein sequence ID" value="MFB9732188.1"/>
    <property type="molecule type" value="Genomic_DNA"/>
</dbReference>